<keyword evidence="3" id="KW-1185">Reference proteome</keyword>
<feature type="compositionally biased region" description="Basic and acidic residues" evidence="1">
    <location>
        <begin position="76"/>
        <end position="89"/>
    </location>
</feature>
<dbReference type="AlphaFoldDB" id="A0A9D4APF7"/>
<name>A0A9D4APF7_9SAUR</name>
<evidence type="ECO:0000313" key="2">
    <source>
        <dbReference type="EMBL" id="KAH1170742.1"/>
    </source>
</evidence>
<evidence type="ECO:0000256" key="1">
    <source>
        <dbReference type="SAM" id="MobiDB-lite"/>
    </source>
</evidence>
<dbReference type="Proteomes" id="UP000827986">
    <property type="component" value="Unassembled WGS sequence"/>
</dbReference>
<dbReference type="EMBL" id="JAHDVG010000483">
    <property type="protein sequence ID" value="KAH1170742.1"/>
    <property type="molecule type" value="Genomic_DNA"/>
</dbReference>
<feature type="region of interest" description="Disordered" evidence="1">
    <location>
        <begin position="1"/>
        <end position="104"/>
    </location>
</feature>
<sequence>MPDGAGPGSREPRPLGKGGASTATPPGEGGALNHMLPSCHNLPSLLPLPKRSRGTKGGGGPPPLGNNKQPPMGAEEMERRGMRLADSHALRGKGRSLGAQTTPP</sequence>
<gene>
    <name evidence="2" type="ORF">KIL84_006360</name>
</gene>
<protein>
    <submittedName>
        <fullName evidence="2">Uncharacterized protein</fullName>
    </submittedName>
</protein>
<reference evidence="2" key="1">
    <citation type="submission" date="2021-09" db="EMBL/GenBank/DDBJ databases">
        <title>The genome of Mauremys mutica provides insights into the evolution of semi-aquatic lifestyle.</title>
        <authorList>
            <person name="Gong S."/>
            <person name="Gao Y."/>
        </authorList>
    </citation>
    <scope>NUCLEOTIDE SEQUENCE</scope>
    <source>
        <strain evidence="2">MM-2020</strain>
        <tissue evidence="2">Muscle</tissue>
    </source>
</reference>
<comment type="caution">
    <text evidence="2">The sequence shown here is derived from an EMBL/GenBank/DDBJ whole genome shotgun (WGS) entry which is preliminary data.</text>
</comment>
<evidence type="ECO:0000313" key="3">
    <source>
        <dbReference type="Proteomes" id="UP000827986"/>
    </source>
</evidence>
<accession>A0A9D4APF7</accession>
<proteinExistence type="predicted"/>
<organism evidence="2 3">
    <name type="scientific">Mauremys mutica</name>
    <name type="common">yellowpond turtle</name>
    <dbReference type="NCBI Taxonomy" id="74926"/>
    <lineage>
        <taxon>Eukaryota</taxon>
        <taxon>Metazoa</taxon>
        <taxon>Chordata</taxon>
        <taxon>Craniata</taxon>
        <taxon>Vertebrata</taxon>
        <taxon>Euteleostomi</taxon>
        <taxon>Archelosauria</taxon>
        <taxon>Testudinata</taxon>
        <taxon>Testudines</taxon>
        <taxon>Cryptodira</taxon>
        <taxon>Durocryptodira</taxon>
        <taxon>Testudinoidea</taxon>
        <taxon>Geoemydidae</taxon>
        <taxon>Geoemydinae</taxon>
        <taxon>Mauremys</taxon>
    </lineage>
</organism>